<evidence type="ECO:0000256" key="4">
    <source>
        <dbReference type="ARBA" id="ARBA00022679"/>
    </source>
</evidence>
<dbReference type="AlphaFoldDB" id="A0A318NEY6"/>
<feature type="transmembrane region" description="Helical" evidence="9">
    <location>
        <begin position="39"/>
        <end position="61"/>
    </location>
</feature>
<feature type="transmembrane region" description="Helical" evidence="9">
    <location>
        <begin position="99"/>
        <end position="128"/>
    </location>
</feature>
<dbReference type="GO" id="GO:0016020">
    <property type="term" value="C:membrane"/>
    <property type="evidence" value="ECO:0007669"/>
    <property type="project" value="InterPro"/>
</dbReference>
<evidence type="ECO:0000313" key="12">
    <source>
        <dbReference type="Proteomes" id="UP000248333"/>
    </source>
</evidence>
<dbReference type="Proteomes" id="UP000248333">
    <property type="component" value="Unassembled WGS sequence"/>
</dbReference>
<feature type="domain" description="Signal transduction histidine kinase subgroup 3 dimerisation and phosphoacceptor" evidence="10">
    <location>
        <begin position="191"/>
        <end position="260"/>
    </location>
</feature>
<evidence type="ECO:0000256" key="6">
    <source>
        <dbReference type="ARBA" id="ARBA00022777"/>
    </source>
</evidence>
<evidence type="ECO:0000313" key="11">
    <source>
        <dbReference type="EMBL" id="PYC63439.1"/>
    </source>
</evidence>
<dbReference type="EMBL" id="PYBV01000062">
    <property type="protein sequence ID" value="PYC63439.1"/>
    <property type="molecule type" value="Genomic_DNA"/>
</dbReference>
<dbReference type="Gene3D" id="3.30.565.10">
    <property type="entry name" value="Histidine kinase-like ATPase, C-terminal domain"/>
    <property type="match status" value="1"/>
</dbReference>
<dbReference type="InterPro" id="IPR050482">
    <property type="entry name" value="Sensor_HK_TwoCompSys"/>
</dbReference>
<keyword evidence="4" id="KW-0808">Transferase</keyword>
<keyword evidence="9" id="KW-0472">Membrane</keyword>
<dbReference type="SUPFAM" id="SSF55874">
    <property type="entry name" value="ATPase domain of HSP90 chaperone/DNA topoisomerase II/histidine kinase"/>
    <property type="match status" value="1"/>
</dbReference>
<keyword evidence="5" id="KW-0547">Nucleotide-binding</keyword>
<evidence type="ECO:0000259" key="10">
    <source>
        <dbReference type="Pfam" id="PF07730"/>
    </source>
</evidence>
<dbReference type="GO" id="GO:0000155">
    <property type="term" value="F:phosphorelay sensor kinase activity"/>
    <property type="evidence" value="ECO:0007669"/>
    <property type="project" value="InterPro"/>
</dbReference>
<dbReference type="CDD" id="cd16917">
    <property type="entry name" value="HATPase_UhpB-NarQ-NarX-like"/>
    <property type="match status" value="1"/>
</dbReference>
<keyword evidence="9" id="KW-1133">Transmembrane helix</keyword>
<dbReference type="InterPro" id="IPR011712">
    <property type="entry name" value="Sig_transdc_His_kin_sub3_dim/P"/>
</dbReference>
<dbReference type="Pfam" id="PF07730">
    <property type="entry name" value="HisKA_3"/>
    <property type="match status" value="1"/>
</dbReference>
<comment type="caution">
    <text evidence="11">The sequence shown here is derived from an EMBL/GenBank/DDBJ whole genome shotgun (WGS) entry which is preliminary data.</text>
</comment>
<proteinExistence type="predicted"/>
<evidence type="ECO:0000256" key="2">
    <source>
        <dbReference type="ARBA" id="ARBA00012438"/>
    </source>
</evidence>
<feature type="transmembrane region" description="Helical" evidence="9">
    <location>
        <begin position="140"/>
        <end position="160"/>
    </location>
</feature>
<keyword evidence="12" id="KW-1185">Reference proteome</keyword>
<keyword evidence="7" id="KW-0067">ATP-binding</keyword>
<keyword evidence="8" id="KW-0902">Two-component regulatory system</keyword>
<dbReference type="InterPro" id="IPR036890">
    <property type="entry name" value="HATPase_C_sf"/>
</dbReference>
<evidence type="ECO:0000256" key="8">
    <source>
        <dbReference type="ARBA" id="ARBA00023012"/>
    </source>
</evidence>
<dbReference type="PANTHER" id="PTHR24421:SF10">
    <property type="entry name" value="NITRATE_NITRITE SENSOR PROTEIN NARQ"/>
    <property type="match status" value="1"/>
</dbReference>
<keyword evidence="9" id="KW-0812">Transmembrane</keyword>
<feature type="transmembrane region" description="Helical" evidence="9">
    <location>
        <begin position="73"/>
        <end position="93"/>
    </location>
</feature>
<dbReference type="GO" id="GO:0005524">
    <property type="term" value="F:ATP binding"/>
    <property type="evidence" value="ECO:0007669"/>
    <property type="project" value="UniProtKB-KW"/>
</dbReference>
<evidence type="ECO:0000256" key="1">
    <source>
        <dbReference type="ARBA" id="ARBA00000085"/>
    </source>
</evidence>
<dbReference type="PANTHER" id="PTHR24421">
    <property type="entry name" value="NITRATE/NITRITE SENSOR PROTEIN NARX-RELATED"/>
    <property type="match status" value="1"/>
</dbReference>
<evidence type="ECO:0000256" key="9">
    <source>
        <dbReference type="SAM" id="Phobius"/>
    </source>
</evidence>
<name>A0A318NEY6_9ACTN</name>
<dbReference type="Gene3D" id="1.20.5.1930">
    <property type="match status" value="1"/>
</dbReference>
<keyword evidence="3" id="KW-0597">Phosphoprotein</keyword>
<evidence type="ECO:0000256" key="5">
    <source>
        <dbReference type="ARBA" id="ARBA00022741"/>
    </source>
</evidence>
<keyword evidence="6 11" id="KW-0418">Kinase</keyword>
<dbReference type="OrthoDB" id="144293at2"/>
<sequence>MQTEEPALTRLRVVRWMQLLTPLMLAWFVWAAATAEPRFGLTGTRLIVVLATVVFVAGVFGRNATAEVPIRPAHAVFVGAMLVGSVTLVAVQPSGPGSVAVLVAVLCAATALMPVRVAVPALIVAFVVLEMLASITGQDFGFLAVLAGFAVLFGALYLAFRLAESQRETKRLLAELEAGQAALAEAAGLAERQRLAREMHDVLAHSLSGLLLHLEGARMLITEDPTDPRLPVAVDRAHHLARSGLEEARRAIGMLRDDDLPGPDRLAALAEQFSQDQSVPCDFAVSGEPRSLRPEARLALYRVAQEALTNVRRHASPTRVSLRLAYESTGTRLTVEDFADRGLVIPAETGGYGLTGMRERAELLGGTLSAGTTDHGFRVDLVVPT</sequence>
<accession>A0A318NEY6</accession>
<reference evidence="11 12" key="1">
    <citation type="submission" date="2018-03" db="EMBL/GenBank/DDBJ databases">
        <title>Bioinformatic expansion and discovery of thiopeptide antibiotics.</title>
        <authorList>
            <person name="Schwalen C.J."/>
            <person name="Hudson G.A."/>
            <person name="Mitchell D.A."/>
        </authorList>
    </citation>
    <scope>NUCLEOTIDE SEQUENCE [LARGE SCALE GENOMIC DNA]</scope>
    <source>
        <strain evidence="11 12">NRRL 8041</strain>
    </source>
</reference>
<feature type="transmembrane region" description="Helical" evidence="9">
    <location>
        <begin position="12"/>
        <end position="33"/>
    </location>
</feature>
<gene>
    <name evidence="11" type="ORF">C7C45_31870</name>
</gene>
<dbReference type="RefSeq" id="WP_110568459.1">
    <property type="nucleotide sequence ID" value="NZ_PYBV01000062.1"/>
</dbReference>
<organism evidence="11 12">
    <name type="scientific">Micromonospora arborensis</name>
    <dbReference type="NCBI Taxonomy" id="2116518"/>
    <lineage>
        <taxon>Bacteria</taxon>
        <taxon>Bacillati</taxon>
        <taxon>Actinomycetota</taxon>
        <taxon>Actinomycetes</taxon>
        <taxon>Micromonosporales</taxon>
        <taxon>Micromonosporaceae</taxon>
        <taxon>Micromonospora</taxon>
    </lineage>
</organism>
<dbReference type="EC" id="2.7.13.3" evidence="2"/>
<evidence type="ECO:0000256" key="7">
    <source>
        <dbReference type="ARBA" id="ARBA00022840"/>
    </source>
</evidence>
<comment type="catalytic activity">
    <reaction evidence="1">
        <text>ATP + protein L-histidine = ADP + protein N-phospho-L-histidine.</text>
        <dbReference type="EC" id="2.7.13.3"/>
    </reaction>
</comment>
<protein>
    <recommendedName>
        <fullName evidence="2">histidine kinase</fullName>
        <ecNumber evidence="2">2.7.13.3</ecNumber>
    </recommendedName>
</protein>
<evidence type="ECO:0000256" key="3">
    <source>
        <dbReference type="ARBA" id="ARBA00022553"/>
    </source>
</evidence>
<dbReference type="GO" id="GO:0046983">
    <property type="term" value="F:protein dimerization activity"/>
    <property type="evidence" value="ECO:0007669"/>
    <property type="project" value="InterPro"/>
</dbReference>